<name>A0A9P4JMJ6_9PLEO</name>
<dbReference type="Gene3D" id="2.30.30.40">
    <property type="entry name" value="SH3 Domains"/>
    <property type="match status" value="1"/>
</dbReference>
<sequence length="1011" mass="111059">MTRPHIIRADTLDLQATTSPTAKDHSRQPQHPAPLGVGPAAPHQEASLRHVTEEQCSEEERLRQSTWSTTTTLRDDPGSDDERTVLSGEGARPLDEQAVRLNGGINGGTEDSNLADADADDDLDDDMMDKISSSPSIDDASGSKSPSGLGRFSPVPFFSRPIFHKQNTQSTEHHPDGKYRSYRRPAALRPSIKYLDDLPKARLPRSQAMRQDSQNSLASESDLQSVFLPAFDPLRDTSLNDLRQLDESSGKEGEEASDEEERDVPTLSSPTWSSSWTTDSDFDSVCDQDHYHDDDSNDILFSDDPRFIDSGWGGECLRETEDIDFEFVYALHTFVATVEGQANATKGDTMVLLDDSNSYWWLVRVVKDSSIGYLPAEHIETPTERLARLNKHRNIDLSATMLGDMAEKSKNPLKKAIRRRNAKTVHFDDPTNTYVEASDYDYSSDEENGEEELFGGADPNQAQIDSNADNSEPEPDEDLKVQPLKVNGAKKDTKADSTEEERDQNLDDESSKNGEKARSSDEMVDGPLDPKYSRNGTMRNTDSFFKDDNAETRKIILTPSLLRDDSSTSTTGSRERGPSLESLEKNGFADKVKDDRKKKEKKPGMLSGLFKRKEKKPKGAGGGLDSIDSDAEKVSEEFGRHSPQSERPSTDMDPSQSPQRQPSKGKLQKPQRTRDTSPSKKGPETDSPEPLATQDGTPRDVSRGRPLGPDTKATMRLVSPEGERPAESSLDERVKSPEGLRNRSNSAASKQTSSNILNRQPNEREARPEKVKKAKERVQLDDFDSPVEEQDDPFADPSAEQKKPSQQPDSEPTGRLSESPIQISKSDAQPPESVNTGDKDQVSDPHQPPGLTGDTSSQDTTSPVATPPREQSPTSHAPNKPSIDVSRPIGSLSPTTSLTPASTARPPSRSAPVPAKIVTSLPEVISPSLPAWSDASLRSYLDDGSEIRDMLVVINDTTGVTPAGPEHPIMAGLFAEERKTMAQLNGQLDDLLGQWLERKKKKNASAVKAAP</sequence>
<dbReference type="SUPFAM" id="SSF50044">
    <property type="entry name" value="SH3-domain"/>
    <property type="match status" value="1"/>
</dbReference>
<feature type="compositionally biased region" description="Acidic residues" evidence="3">
    <location>
        <begin position="438"/>
        <end position="453"/>
    </location>
</feature>
<feature type="compositionally biased region" description="Basic and acidic residues" evidence="3">
    <location>
        <begin position="73"/>
        <end position="84"/>
    </location>
</feature>
<dbReference type="SMART" id="SM00326">
    <property type="entry name" value="SH3"/>
    <property type="match status" value="1"/>
</dbReference>
<feature type="compositionally biased region" description="Low complexity" evidence="3">
    <location>
        <begin position="268"/>
        <end position="277"/>
    </location>
</feature>
<feature type="compositionally biased region" description="Basic and acidic residues" evidence="3">
    <location>
        <begin position="630"/>
        <end position="650"/>
    </location>
</feature>
<feature type="region of interest" description="Disordered" evidence="3">
    <location>
        <begin position="1"/>
        <end position="185"/>
    </location>
</feature>
<proteinExistence type="predicted"/>
<dbReference type="PROSITE" id="PS50002">
    <property type="entry name" value="SH3"/>
    <property type="match status" value="1"/>
</dbReference>
<dbReference type="GO" id="GO:0008104">
    <property type="term" value="P:intracellular protein localization"/>
    <property type="evidence" value="ECO:0007669"/>
    <property type="project" value="TreeGrafter"/>
</dbReference>
<feature type="compositionally biased region" description="Basic and acidic residues" evidence="3">
    <location>
        <begin position="672"/>
        <end position="684"/>
    </location>
</feature>
<feature type="compositionally biased region" description="Polar residues" evidence="3">
    <location>
        <begin position="819"/>
        <end position="836"/>
    </location>
</feature>
<dbReference type="OrthoDB" id="196165at2759"/>
<dbReference type="InterPro" id="IPR036028">
    <property type="entry name" value="SH3-like_dom_sf"/>
</dbReference>
<feature type="compositionally biased region" description="Acidic residues" evidence="3">
    <location>
        <begin position="117"/>
        <end position="127"/>
    </location>
</feature>
<protein>
    <recommendedName>
        <fullName evidence="4">SH3 domain-containing protein</fullName>
    </recommendedName>
</protein>
<evidence type="ECO:0000313" key="6">
    <source>
        <dbReference type="Proteomes" id="UP000799536"/>
    </source>
</evidence>
<feature type="compositionally biased region" description="Low complexity" evidence="3">
    <location>
        <begin position="557"/>
        <end position="572"/>
    </location>
</feature>
<dbReference type="GO" id="GO:0030950">
    <property type="term" value="P:establishment or maintenance of actin cytoskeleton polarity"/>
    <property type="evidence" value="ECO:0007669"/>
    <property type="project" value="TreeGrafter"/>
</dbReference>
<dbReference type="GO" id="GO:0015630">
    <property type="term" value="C:microtubule cytoskeleton"/>
    <property type="evidence" value="ECO:0007669"/>
    <property type="project" value="TreeGrafter"/>
</dbReference>
<evidence type="ECO:0000256" key="3">
    <source>
        <dbReference type="SAM" id="MobiDB-lite"/>
    </source>
</evidence>
<feature type="compositionally biased region" description="Polar residues" evidence="3">
    <location>
        <begin position="534"/>
        <end position="543"/>
    </location>
</feature>
<feature type="compositionally biased region" description="Basic and acidic residues" evidence="3">
    <location>
        <begin position="46"/>
        <end position="63"/>
    </location>
</feature>
<evidence type="ECO:0000313" key="5">
    <source>
        <dbReference type="EMBL" id="KAF2199213.1"/>
    </source>
</evidence>
<dbReference type="InterPro" id="IPR053039">
    <property type="entry name" value="Polarity_Bud-Selection_Reg"/>
</dbReference>
<feature type="compositionally biased region" description="Polar residues" evidence="3">
    <location>
        <begin position="853"/>
        <end position="877"/>
    </location>
</feature>
<feature type="domain" description="SH3" evidence="4">
    <location>
        <begin position="323"/>
        <end position="384"/>
    </location>
</feature>
<feature type="compositionally biased region" description="Basic and acidic residues" evidence="3">
    <location>
        <begin position="761"/>
        <end position="780"/>
    </location>
</feature>
<dbReference type="Proteomes" id="UP000799536">
    <property type="component" value="Unassembled WGS sequence"/>
</dbReference>
<keyword evidence="1 2" id="KW-0728">SH3 domain</keyword>
<dbReference type="AlphaFoldDB" id="A0A9P4JMJ6"/>
<feature type="compositionally biased region" description="Basic and acidic residues" evidence="3">
    <location>
        <begin position="544"/>
        <end position="554"/>
    </location>
</feature>
<dbReference type="PANTHER" id="PTHR47775:SF1">
    <property type="entry name" value="BUD SITE SELECTION PROTEIN 14"/>
    <property type="match status" value="1"/>
</dbReference>
<dbReference type="InterPro" id="IPR001452">
    <property type="entry name" value="SH3_domain"/>
</dbReference>
<accession>A0A9P4JMJ6</accession>
<feature type="compositionally biased region" description="Basic and acidic residues" evidence="3">
    <location>
        <begin position="573"/>
        <end position="597"/>
    </location>
</feature>
<feature type="compositionally biased region" description="Basic and acidic residues" evidence="3">
    <location>
        <begin position="489"/>
        <end position="521"/>
    </location>
</feature>
<feature type="region of interest" description="Disordered" evidence="3">
    <location>
        <begin position="420"/>
        <end position="914"/>
    </location>
</feature>
<keyword evidence="6" id="KW-1185">Reference proteome</keyword>
<organism evidence="5 6">
    <name type="scientific">Delitschia confertaspora ATCC 74209</name>
    <dbReference type="NCBI Taxonomy" id="1513339"/>
    <lineage>
        <taxon>Eukaryota</taxon>
        <taxon>Fungi</taxon>
        <taxon>Dikarya</taxon>
        <taxon>Ascomycota</taxon>
        <taxon>Pezizomycotina</taxon>
        <taxon>Dothideomycetes</taxon>
        <taxon>Pleosporomycetidae</taxon>
        <taxon>Pleosporales</taxon>
        <taxon>Delitschiaceae</taxon>
        <taxon>Delitschia</taxon>
    </lineage>
</organism>
<feature type="compositionally biased region" description="Polar residues" evidence="3">
    <location>
        <begin position="460"/>
        <end position="470"/>
    </location>
</feature>
<comment type="caution">
    <text evidence="5">The sequence shown here is derived from an EMBL/GenBank/DDBJ whole genome shotgun (WGS) entry which is preliminary data.</text>
</comment>
<reference evidence="5" key="1">
    <citation type="journal article" date="2020" name="Stud. Mycol.">
        <title>101 Dothideomycetes genomes: a test case for predicting lifestyles and emergence of pathogens.</title>
        <authorList>
            <person name="Haridas S."/>
            <person name="Albert R."/>
            <person name="Binder M."/>
            <person name="Bloem J."/>
            <person name="Labutti K."/>
            <person name="Salamov A."/>
            <person name="Andreopoulos B."/>
            <person name="Baker S."/>
            <person name="Barry K."/>
            <person name="Bills G."/>
            <person name="Bluhm B."/>
            <person name="Cannon C."/>
            <person name="Castanera R."/>
            <person name="Culley D."/>
            <person name="Daum C."/>
            <person name="Ezra D."/>
            <person name="Gonzalez J."/>
            <person name="Henrissat B."/>
            <person name="Kuo A."/>
            <person name="Liang C."/>
            <person name="Lipzen A."/>
            <person name="Lutzoni F."/>
            <person name="Magnuson J."/>
            <person name="Mondo S."/>
            <person name="Nolan M."/>
            <person name="Ohm R."/>
            <person name="Pangilinan J."/>
            <person name="Park H.-J."/>
            <person name="Ramirez L."/>
            <person name="Alfaro M."/>
            <person name="Sun H."/>
            <person name="Tritt A."/>
            <person name="Yoshinaga Y."/>
            <person name="Zwiers L.-H."/>
            <person name="Turgeon B."/>
            <person name="Goodwin S."/>
            <person name="Spatafora J."/>
            <person name="Crous P."/>
            <person name="Grigoriev I."/>
        </authorList>
    </citation>
    <scope>NUCLEOTIDE SEQUENCE</scope>
    <source>
        <strain evidence="5">ATCC 74209</strain>
    </source>
</reference>
<evidence type="ECO:0000256" key="2">
    <source>
        <dbReference type="PROSITE-ProRule" id="PRU00192"/>
    </source>
</evidence>
<feature type="compositionally biased region" description="Acidic residues" evidence="3">
    <location>
        <begin position="781"/>
        <end position="794"/>
    </location>
</feature>
<feature type="region of interest" description="Disordered" evidence="3">
    <location>
        <begin position="246"/>
        <end position="277"/>
    </location>
</feature>
<dbReference type="FunFam" id="2.30.30.40:FF:000035">
    <property type="entry name" value="SH3 domain containing protein"/>
    <property type="match status" value="1"/>
</dbReference>
<dbReference type="GO" id="GO:0051286">
    <property type="term" value="C:cell tip"/>
    <property type="evidence" value="ECO:0007669"/>
    <property type="project" value="TreeGrafter"/>
</dbReference>
<feature type="compositionally biased region" description="Polar residues" evidence="3">
    <location>
        <begin position="742"/>
        <end position="760"/>
    </location>
</feature>
<feature type="compositionally biased region" description="Low complexity" evidence="3">
    <location>
        <begin position="891"/>
        <end position="914"/>
    </location>
</feature>
<feature type="compositionally biased region" description="Basic and acidic residues" evidence="3">
    <location>
        <begin position="721"/>
        <end position="741"/>
    </location>
</feature>
<feature type="compositionally biased region" description="Low complexity" evidence="3">
    <location>
        <begin position="130"/>
        <end position="145"/>
    </location>
</feature>
<dbReference type="PANTHER" id="PTHR47775">
    <property type="entry name" value="BUD SITE SELECTION PROTEIN 14"/>
    <property type="match status" value="1"/>
</dbReference>
<gene>
    <name evidence="5" type="ORF">GQ43DRAFT_125912</name>
</gene>
<feature type="compositionally biased region" description="Polar residues" evidence="3">
    <location>
        <begin position="652"/>
        <end position="662"/>
    </location>
</feature>
<dbReference type="EMBL" id="ML994089">
    <property type="protein sequence ID" value="KAF2199213.1"/>
    <property type="molecule type" value="Genomic_DNA"/>
</dbReference>
<evidence type="ECO:0000256" key="1">
    <source>
        <dbReference type="ARBA" id="ARBA00022443"/>
    </source>
</evidence>
<evidence type="ECO:0000259" key="4">
    <source>
        <dbReference type="PROSITE" id="PS50002"/>
    </source>
</evidence>